<dbReference type="GO" id="GO:0016973">
    <property type="term" value="P:poly(A)+ mRNA export from nucleus"/>
    <property type="evidence" value="ECO:0007669"/>
    <property type="project" value="TreeGrafter"/>
</dbReference>
<sequence>MDNSQGTVVTPSSKGTMKVFSDLIEASKNLPTTSSQLGSIQLSVSEIKRRAIELRKNKDIDTNLTKAHYLLAGSGLAIEDVDTSIKDLRNKPVLEQNVANSSTGNEIDTYLRAKKGENILSSIEQLLSNAAKDFDVFVNQNLNLDWAQRKEEVMENFGIITKGKNSNDHIGDTSLSASEIPKWGTSLTSVLNSGESKLNVNENYAIREKFETYAKIIHQFNNDRQNGHHFSLNKEFISIIQSLNDSKNRQILESWKILEILKGQKDVVATAKSYLQNQFLEYVDILSRKTMNEGLPTNSNKIRSFIDSKLKNSDNTWKIANLTIVNGNPIWAMIFYLLRAGLEQEALEVVENNKSGFKKIEQSFLSYFKAYVSAPDRQLSMEFSSRLHTEYNQHIKSSLNGDPYRLAVYKIIGRCDLTRKNISSVTLSVEDWLWIHLMLIKDNVMGDEPAYERYRLEDFQNTIISYGPSRFGDYYLQVLILSGLYELAVEYAYSLNEIDAVHLAIGLANQGLLSVTSKMTDTLITVENNKRMICIAKVLGNYTKSFKYSDPRIAAEYLVLIALSNDPAQIEICHEALRELVLETKEFSLLLGKINRDGARIPGVIEERQPLLHLQNEKEFLRIITEQAARKADEDGRTRDSLLLYQLSEEYDVVLTIINGLLGDILSDSDLTQPLLTADDNYETNPILLAQKLILMYSDNSEISKQINVTNKETCSLLLQMVEIRKIYSANQWHNVLTQIEGLDILPFSNELSARKKAEQFTLLDENIVKTVPNLLIITLMCISKIVHSLVQNRYLFSETKDQQISFLKNISRNCMAYAGIIQYKMPRETYSTLINLDVAL</sequence>
<protein>
    <recommendedName>
        <fullName evidence="4">Nuclear pore protein</fullName>
    </recommendedName>
</protein>
<keyword evidence="4" id="KW-0509">mRNA transport</keyword>
<keyword evidence="4" id="KW-0811">Translocation</keyword>
<dbReference type="InterPro" id="IPR007231">
    <property type="entry name" value="Nucleoporin_int_Nup93/Nic96"/>
</dbReference>
<dbReference type="GO" id="GO:0044612">
    <property type="term" value="C:nuclear pore linkers"/>
    <property type="evidence" value="ECO:0007669"/>
    <property type="project" value="EnsemblFungi"/>
</dbReference>
<dbReference type="OMA" id="LLMCGQF"/>
<dbReference type="RefSeq" id="XP_003674926.1">
    <property type="nucleotide sequence ID" value="XM_003674878.1"/>
</dbReference>
<keyword evidence="4" id="KW-0813">Transport</keyword>
<dbReference type="Proteomes" id="UP000001640">
    <property type="component" value="Chromosome 2"/>
</dbReference>
<keyword evidence="6" id="KW-1185">Reference proteome</keyword>
<dbReference type="InParanoid" id="G0VAM8"/>
<name>G0VAM8_NAUCA</name>
<dbReference type="PANTHER" id="PTHR11225:SF4">
    <property type="entry name" value="NUCLEAR PORE COMPLEX PROTEIN NUP93"/>
    <property type="match status" value="1"/>
</dbReference>
<comment type="similarity">
    <text evidence="2 4">Belongs to the nucleoporin interacting component (NIC) family.</text>
</comment>
<comment type="subcellular location">
    <subcellularLocation>
        <location evidence="1">Nucleus envelope</location>
    </subcellularLocation>
    <subcellularLocation>
        <location evidence="4">Nucleus</location>
        <location evidence="4">Nuclear pore complex</location>
    </subcellularLocation>
</comment>
<dbReference type="GeneID" id="96902112"/>
<reference key="2">
    <citation type="submission" date="2011-08" db="EMBL/GenBank/DDBJ databases">
        <title>Genome sequence of Naumovozyma castellii.</title>
        <authorList>
            <person name="Gordon J.L."/>
            <person name="Armisen D."/>
            <person name="Proux-Wera E."/>
            <person name="OhEigeartaigh S.S."/>
            <person name="Byrne K.P."/>
            <person name="Wolfe K.H."/>
        </authorList>
    </citation>
    <scope>NUCLEOTIDE SEQUENCE</scope>
    <source>
        <strain>Type strain:CBS 4309</strain>
    </source>
</reference>
<evidence type="ECO:0000256" key="3">
    <source>
        <dbReference type="ARBA" id="ARBA00023242"/>
    </source>
</evidence>
<dbReference type="PANTHER" id="PTHR11225">
    <property type="entry name" value="NUCLEAR PORE COMPLEX PROTEIN NUP93 NUCLEOPORIN NUP93 DEAD EYE PROTEIN"/>
    <property type="match status" value="1"/>
</dbReference>
<dbReference type="GO" id="GO:0006606">
    <property type="term" value="P:protein import into nucleus"/>
    <property type="evidence" value="ECO:0007669"/>
    <property type="project" value="EnsemblFungi"/>
</dbReference>
<dbReference type="EMBL" id="HE576753">
    <property type="protein sequence ID" value="CCC68554.1"/>
    <property type="molecule type" value="Genomic_DNA"/>
</dbReference>
<dbReference type="GO" id="GO:0044615">
    <property type="term" value="C:nuclear pore nuclear basket"/>
    <property type="evidence" value="ECO:0007669"/>
    <property type="project" value="EnsemblFungi"/>
</dbReference>
<evidence type="ECO:0000313" key="5">
    <source>
        <dbReference type="EMBL" id="CCC68554.1"/>
    </source>
</evidence>
<reference evidence="5 6" key="1">
    <citation type="journal article" date="2011" name="Proc. Natl. Acad. Sci. U.S.A.">
        <title>Evolutionary erosion of yeast sex chromosomes by mating-type switching accidents.</title>
        <authorList>
            <person name="Gordon J.L."/>
            <person name="Armisen D."/>
            <person name="Proux-Wera E."/>
            <person name="Oheigeartaigh S.S."/>
            <person name="Byrne K.P."/>
            <person name="Wolfe K.H."/>
        </authorList>
    </citation>
    <scope>NUCLEOTIDE SEQUENCE [LARGE SCALE GENOMIC DNA]</scope>
    <source>
        <strain evidence="6">ATCC 76901 / BCRC 22586 / CBS 4309 / NBRC 1992 / NRRL Y-12630</strain>
    </source>
</reference>
<evidence type="ECO:0000256" key="1">
    <source>
        <dbReference type="ARBA" id="ARBA00004259"/>
    </source>
</evidence>
<dbReference type="OrthoDB" id="1918363at2759"/>
<dbReference type="AlphaFoldDB" id="G0VAM8"/>
<dbReference type="STRING" id="1064592.G0VAM8"/>
<keyword evidence="4" id="KW-0472">Membrane</keyword>
<keyword evidence="4" id="KW-0653">Protein transport</keyword>
<evidence type="ECO:0000256" key="2">
    <source>
        <dbReference type="ARBA" id="ARBA00010186"/>
    </source>
</evidence>
<dbReference type="KEGG" id="ncs:NCAS_0B04700"/>
<dbReference type="GO" id="GO:0017056">
    <property type="term" value="F:structural constituent of nuclear pore"/>
    <property type="evidence" value="ECO:0007669"/>
    <property type="project" value="EnsemblFungi"/>
</dbReference>
<dbReference type="GO" id="GO:0000055">
    <property type="term" value="P:ribosomal large subunit export from nucleus"/>
    <property type="evidence" value="ECO:0007669"/>
    <property type="project" value="EnsemblFungi"/>
</dbReference>
<keyword evidence="3 4" id="KW-0539">Nucleus</keyword>
<dbReference type="eggNOG" id="KOG2168">
    <property type="taxonomic scope" value="Eukaryota"/>
</dbReference>
<gene>
    <name evidence="5" type="primary">NCAS0B04700</name>
    <name evidence="5" type="ordered locus">NCAS_0B04700</name>
</gene>
<proteinExistence type="inferred from homology"/>
<dbReference type="HOGENOM" id="CLU_011846_0_0_1"/>
<dbReference type="Pfam" id="PF04097">
    <property type="entry name" value="Nic96"/>
    <property type="match status" value="1"/>
</dbReference>
<accession>G0VAM8</accession>
<dbReference type="GO" id="GO:0006999">
    <property type="term" value="P:nuclear pore organization"/>
    <property type="evidence" value="ECO:0007669"/>
    <property type="project" value="EnsemblFungi"/>
</dbReference>
<dbReference type="FunCoup" id="G0VAM8">
    <property type="interactions" value="1238"/>
</dbReference>
<evidence type="ECO:0000313" key="6">
    <source>
        <dbReference type="Proteomes" id="UP000001640"/>
    </source>
</evidence>
<keyword evidence="4" id="KW-0906">Nuclear pore complex</keyword>
<evidence type="ECO:0000256" key="4">
    <source>
        <dbReference type="RuleBase" id="RU364035"/>
    </source>
</evidence>
<organism evidence="5 6">
    <name type="scientific">Naumovozyma castellii</name>
    <name type="common">Yeast</name>
    <name type="synonym">Saccharomyces castellii</name>
    <dbReference type="NCBI Taxonomy" id="27288"/>
    <lineage>
        <taxon>Eukaryota</taxon>
        <taxon>Fungi</taxon>
        <taxon>Dikarya</taxon>
        <taxon>Ascomycota</taxon>
        <taxon>Saccharomycotina</taxon>
        <taxon>Saccharomycetes</taxon>
        <taxon>Saccharomycetales</taxon>
        <taxon>Saccharomycetaceae</taxon>
        <taxon>Naumovozyma</taxon>
    </lineage>
</organism>